<dbReference type="InterPro" id="IPR043732">
    <property type="entry name" value="DUF5675"/>
</dbReference>
<feature type="domain" description="DUF5675" evidence="1">
    <location>
        <begin position="8"/>
        <end position="128"/>
    </location>
</feature>
<reference evidence="3" key="1">
    <citation type="journal article" date="2019" name="Int. J. Syst. Evol. Microbiol.">
        <title>The Global Catalogue of Microorganisms (GCM) 10K type strain sequencing project: providing services to taxonomists for standard genome sequencing and annotation.</title>
        <authorList>
            <consortium name="The Broad Institute Genomics Platform"/>
            <consortium name="The Broad Institute Genome Sequencing Center for Infectious Disease"/>
            <person name="Wu L."/>
            <person name="Ma J."/>
        </authorList>
    </citation>
    <scope>NUCLEOTIDE SEQUENCE [LARGE SCALE GENOMIC DNA]</scope>
    <source>
        <strain evidence="3">KCTC 52127</strain>
    </source>
</reference>
<dbReference type="RefSeq" id="WP_379666312.1">
    <property type="nucleotide sequence ID" value="NZ_JBHULH010000004.1"/>
</dbReference>
<proteinExistence type="predicted"/>
<keyword evidence="3" id="KW-1185">Reference proteome</keyword>
<name>A0ABW5LT63_9FLAO</name>
<comment type="caution">
    <text evidence="2">The sequence shown here is derived from an EMBL/GenBank/DDBJ whole genome shotgun (WGS) entry which is preliminary data.</text>
</comment>
<sequence length="142" mass="16290">MRKVTVIRDKVGRKSSHGICLVTDDKYNVIFSSQSLELGWLNNQRNVSCIPAGKYKLKLEWSPRFQKDLWEIYGVPNRSECKFHAANYAYQLNGCIALGRKRGDINADGILDVTHSRDTMRKFHKAMEGYTEAIVHVINSQE</sequence>
<evidence type="ECO:0000313" key="2">
    <source>
        <dbReference type="EMBL" id="MFD2567602.1"/>
    </source>
</evidence>
<organism evidence="2 3">
    <name type="scientific">Pseudotenacibaculum haliotis</name>
    <dbReference type="NCBI Taxonomy" id="1862138"/>
    <lineage>
        <taxon>Bacteria</taxon>
        <taxon>Pseudomonadati</taxon>
        <taxon>Bacteroidota</taxon>
        <taxon>Flavobacteriia</taxon>
        <taxon>Flavobacteriales</taxon>
        <taxon>Flavobacteriaceae</taxon>
        <taxon>Pseudotenacibaculum</taxon>
    </lineage>
</organism>
<evidence type="ECO:0000313" key="3">
    <source>
        <dbReference type="Proteomes" id="UP001597508"/>
    </source>
</evidence>
<accession>A0ABW5LT63</accession>
<evidence type="ECO:0000259" key="1">
    <source>
        <dbReference type="Pfam" id="PF18925"/>
    </source>
</evidence>
<protein>
    <submittedName>
        <fullName evidence="2">DUF5675 family protein</fullName>
    </submittedName>
</protein>
<gene>
    <name evidence="2" type="ORF">ACFSRZ_09480</name>
</gene>
<dbReference type="EMBL" id="JBHULH010000004">
    <property type="protein sequence ID" value="MFD2567602.1"/>
    <property type="molecule type" value="Genomic_DNA"/>
</dbReference>
<dbReference type="Pfam" id="PF18925">
    <property type="entry name" value="DUF5675"/>
    <property type="match status" value="1"/>
</dbReference>
<dbReference type="Proteomes" id="UP001597508">
    <property type="component" value="Unassembled WGS sequence"/>
</dbReference>